<evidence type="ECO:0000256" key="2">
    <source>
        <dbReference type="SAM" id="Phobius"/>
    </source>
</evidence>
<evidence type="ECO:0000256" key="1">
    <source>
        <dbReference type="SAM" id="MobiDB-lite"/>
    </source>
</evidence>
<feature type="region of interest" description="Disordered" evidence="1">
    <location>
        <begin position="259"/>
        <end position="301"/>
    </location>
</feature>
<dbReference type="GeneID" id="71928796"/>
<dbReference type="Proteomes" id="UP000831768">
    <property type="component" value="Chromosome"/>
</dbReference>
<dbReference type="RefSeq" id="WP_247993356.1">
    <property type="nucleotide sequence ID" value="NZ_CP096019.1"/>
</dbReference>
<keyword evidence="2" id="KW-0472">Membrane</keyword>
<name>A0A8U0A0P1_9EURY</name>
<organism evidence="3 4">
    <name type="scientific">Halocatena salina</name>
    <dbReference type="NCBI Taxonomy" id="2934340"/>
    <lineage>
        <taxon>Archaea</taxon>
        <taxon>Methanobacteriati</taxon>
        <taxon>Methanobacteriota</taxon>
        <taxon>Stenosarchaea group</taxon>
        <taxon>Halobacteria</taxon>
        <taxon>Halobacteriales</taxon>
        <taxon>Natronomonadaceae</taxon>
        <taxon>Halocatena</taxon>
    </lineage>
</organism>
<keyword evidence="2" id="KW-0812">Transmembrane</keyword>
<gene>
    <name evidence="3" type="ORF">MW046_12075</name>
</gene>
<keyword evidence="4" id="KW-1185">Reference proteome</keyword>
<sequence>MSCCRYTVICRRQRSNGPRQFTTWSTWTPLDPATGRQMNTPRTVVGSVIGLVVVVAVVGTPAVSQTGTPVIVFTQDNDSIRVTPLGDGTRSVEAFYDYRSPATDPEGQYSSYGTDDIQMNQVSQLFVYDGIEGLSLVFLHDKLSDTDGGGAVITADLSDLPENGEWVVEDDTYDNRDDVFRHSRQSSHIEWFTNGYRTDGAAFRGLERANNTITVDMRFNEDTENYPFEEWEGPPEQNEIERWLVRSGTGETTEIDMDEPVEISVESGGQTEPTTETPDENTPLVNSHPPTHRSSPDATGGSGVTGVGFGVGPAIVALVALTAFVLGRDDD</sequence>
<dbReference type="EMBL" id="CP096019">
    <property type="protein sequence ID" value="UPM42685.1"/>
    <property type="molecule type" value="Genomic_DNA"/>
</dbReference>
<accession>A0A8U0A0P1</accession>
<feature type="compositionally biased region" description="Low complexity" evidence="1">
    <location>
        <begin position="271"/>
        <end position="283"/>
    </location>
</feature>
<reference evidence="3" key="1">
    <citation type="submission" date="2022-04" db="EMBL/GenBank/DDBJ databases">
        <title>Halocatena sp. nov., isolated from a salt lake.</title>
        <authorList>
            <person name="Cui H.-L."/>
        </authorList>
    </citation>
    <scope>NUCLEOTIDE SEQUENCE</scope>
    <source>
        <strain evidence="3">AD-1</strain>
    </source>
</reference>
<evidence type="ECO:0000313" key="3">
    <source>
        <dbReference type="EMBL" id="UPM42685.1"/>
    </source>
</evidence>
<dbReference type="KEGG" id="haad:MW046_12075"/>
<feature type="transmembrane region" description="Helical" evidence="2">
    <location>
        <begin position="303"/>
        <end position="326"/>
    </location>
</feature>
<keyword evidence="2" id="KW-1133">Transmembrane helix</keyword>
<feature type="compositionally biased region" description="Polar residues" evidence="1">
    <location>
        <begin position="284"/>
        <end position="297"/>
    </location>
</feature>
<protein>
    <submittedName>
        <fullName evidence="3">Cell surface glycoprotein related protein</fullName>
    </submittedName>
</protein>
<proteinExistence type="predicted"/>
<dbReference type="AlphaFoldDB" id="A0A8U0A0P1"/>
<feature type="transmembrane region" description="Helical" evidence="2">
    <location>
        <begin position="44"/>
        <end position="63"/>
    </location>
</feature>
<evidence type="ECO:0000313" key="4">
    <source>
        <dbReference type="Proteomes" id="UP000831768"/>
    </source>
</evidence>